<dbReference type="Proteomes" id="UP001205311">
    <property type="component" value="Unassembled WGS sequence"/>
</dbReference>
<dbReference type="InterPro" id="IPR020598">
    <property type="entry name" value="rRNA_Ade_methylase_Trfase_N"/>
</dbReference>
<feature type="binding site" evidence="5">
    <location>
        <position position="41"/>
    </location>
    <ligand>
        <name>S-adenosyl-L-methionine</name>
        <dbReference type="ChEBI" id="CHEBI:59789"/>
    </ligand>
</feature>
<dbReference type="InterPro" id="IPR001737">
    <property type="entry name" value="KsgA/Erm"/>
</dbReference>
<feature type="binding site" evidence="5">
    <location>
        <position position="16"/>
    </location>
    <ligand>
        <name>S-adenosyl-L-methionine</name>
        <dbReference type="ChEBI" id="CHEBI:59789"/>
    </ligand>
</feature>
<dbReference type="PROSITE" id="PS51689">
    <property type="entry name" value="SAM_RNA_A_N6_MT"/>
    <property type="match status" value="1"/>
</dbReference>
<comment type="similarity">
    <text evidence="5">Belongs to the class I-like SAM-binding methyltransferase superfamily. rRNA adenine N(6)-methyltransferase family.</text>
</comment>
<feature type="binding site" evidence="5">
    <location>
        <position position="87"/>
    </location>
    <ligand>
        <name>S-adenosyl-L-methionine</name>
        <dbReference type="ChEBI" id="CHEBI:59789"/>
    </ligand>
</feature>
<evidence type="ECO:0000256" key="5">
    <source>
        <dbReference type="PROSITE-ProRule" id="PRU01026"/>
    </source>
</evidence>
<keyword evidence="8" id="KW-1185">Reference proteome</keyword>
<feature type="domain" description="Ribosomal RNA adenine methylase transferase N-terminal" evidence="6">
    <location>
        <begin position="21"/>
        <end position="186"/>
    </location>
</feature>
<dbReference type="RefSeq" id="WP_301304297.1">
    <property type="nucleotide sequence ID" value="NZ_JAMTCP010000007.1"/>
</dbReference>
<name>A0ABT1HRN5_STRSD</name>
<evidence type="ECO:0000259" key="6">
    <source>
        <dbReference type="SMART" id="SM00650"/>
    </source>
</evidence>
<dbReference type="Gene3D" id="3.40.50.150">
    <property type="entry name" value="Vaccinia Virus protein VP39"/>
    <property type="match status" value="1"/>
</dbReference>
<dbReference type="SMART" id="SM00650">
    <property type="entry name" value="rADc"/>
    <property type="match status" value="1"/>
</dbReference>
<organism evidence="7 8">
    <name type="scientific">Streptoalloteichus tenebrarius (strain ATCC 17920 / DSM 40477 / JCM 4838 / CBS 697.72 / NBRC 16177 / NCIMB 11028 / NRRL B-12390 / A12253. 1 / ISP 5477)</name>
    <name type="common">Streptomyces tenebrarius</name>
    <dbReference type="NCBI Taxonomy" id="1933"/>
    <lineage>
        <taxon>Bacteria</taxon>
        <taxon>Bacillati</taxon>
        <taxon>Actinomycetota</taxon>
        <taxon>Actinomycetes</taxon>
        <taxon>Pseudonocardiales</taxon>
        <taxon>Pseudonocardiaceae</taxon>
        <taxon>Streptoalloteichus</taxon>
    </lineage>
</organism>
<feature type="binding site" evidence="5">
    <location>
        <position position="103"/>
    </location>
    <ligand>
        <name>S-adenosyl-L-methionine</name>
        <dbReference type="ChEBI" id="CHEBI:59789"/>
    </ligand>
</feature>
<evidence type="ECO:0000256" key="2">
    <source>
        <dbReference type="ARBA" id="ARBA00022679"/>
    </source>
</evidence>
<evidence type="ECO:0000313" key="7">
    <source>
        <dbReference type="EMBL" id="MCP2258180.1"/>
    </source>
</evidence>
<gene>
    <name evidence="7" type="ORF">LX15_001874</name>
</gene>
<reference evidence="7 8" key="1">
    <citation type="submission" date="2022-06" db="EMBL/GenBank/DDBJ databases">
        <title>Genomic Encyclopedia of Archaeal and Bacterial Type Strains, Phase II (KMG-II): from individual species to whole genera.</title>
        <authorList>
            <person name="Goeker M."/>
        </authorList>
    </citation>
    <scope>NUCLEOTIDE SEQUENCE [LARGE SCALE GENOMIC DNA]</scope>
    <source>
        <strain evidence="7 8">DSM 40477</strain>
    </source>
</reference>
<evidence type="ECO:0000313" key="8">
    <source>
        <dbReference type="Proteomes" id="UP001205311"/>
    </source>
</evidence>
<feature type="binding site" evidence="5">
    <location>
        <position position="14"/>
    </location>
    <ligand>
        <name>S-adenosyl-L-methionine</name>
        <dbReference type="ChEBI" id="CHEBI:59789"/>
    </ligand>
</feature>
<keyword evidence="3 5" id="KW-0949">S-adenosyl-L-methionine</keyword>
<sequence>MPARASAPNHHGTHFLRSPAVAADLVRSSGVGRDDLVLDLGAGAGAITAPLAATGARVLAVERNARFVDRLSERFADTGNVRVIHADVRTVPLPRRPYRVVANIPFALSTALLRRLLQSPTTRMAGADLVVEWGFARRMTRPSPRDLETAWWASRFHLTLRQRVSRTCFTPPPTVDAAHLSIRPRPGVGPRVSASLWWLLGAAYSSPHRTVQALVADVSGLRRVRGALGAAGVGAGTPAAQVTVDQWAAIARNLAEAPVSWPALPRSLSRV</sequence>
<dbReference type="CDD" id="cd02440">
    <property type="entry name" value="AdoMet_MTases"/>
    <property type="match status" value="1"/>
</dbReference>
<proteinExistence type="inferred from homology"/>
<dbReference type="PANTHER" id="PTHR11727">
    <property type="entry name" value="DIMETHYLADENOSINE TRANSFERASE"/>
    <property type="match status" value="1"/>
</dbReference>
<dbReference type="InterPro" id="IPR029063">
    <property type="entry name" value="SAM-dependent_MTases_sf"/>
</dbReference>
<keyword evidence="1 5" id="KW-0489">Methyltransferase</keyword>
<evidence type="ECO:0000256" key="1">
    <source>
        <dbReference type="ARBA" id="ARBA00022603"/>
    </source>
</evidence>
<comment type="caution">
    <text evidence="7">The sequence shown here is derived from an EMBL/GenBank/DDBJ whole genome shotgun (WGS) entry which is preliminary data.</text>
</comment>
<evidence type="ECO:0000256" key="4">
    <source>
        <dbReference type="ARBA" id="ARBA00022884"/>
    </source>
</evidence>
<dbReference type="PANTHER" id="PTHR11727:SF7">
    <property type="entry name" value="DIMETHYLADENOSINE TRANSFERASE-RELATED"/>
    <property type="match status" value="1"/>
</dbReference>
<dbReference type="EMBL" id="JAMTCP010000007">
    <property type="protein sequence ID" value="MCP2258180.1"/>
    <property type="molecule type" value="Genomic_DNA"/>
</dbReference>
<feature type="binding site" evidence="5">
    <location>
        <position position="62"/>
    </location>
    <ligand>
        <name>S-adenosyl-L-methionine</name>
        <dbReference type="ChEBI" id="CHEBI:59789"/>
    </ligand>
</feature>
<keyword evidence="2 5" id="KW-0808">Transferase</keyword>
<accession>A0ABT1HRN5</accession>
<dbReference type="SUPFAM" id="SSF53335">
    <property type="entry name" value="S-adenosyl-L-methionine-dependent methyltransferases"/>
    <property type="match status" value="1"/>
</dbReference>
<evidence type="ECO:0000256" key="3">
    <source>
        <dbReference type="ARBA" id="ARBA00022691"/>
    </source>
</evidence>
<dbReference type="Pfam" id="PF00398">
    <property type="entry name" value="RrnaAD"/>
    <property type="match status" value="1"/>
</dbReference>
<keyword evidence="4 5" id="KW-0694">RNA-binding</keyword>
<protein>
    <submittedName>
        <fullName evidence="7">23S rRNA (Adenine-N6)-dimethyltransferase</fullName>
    </submittedName>
</protein>